<reference evidence="1 2" key="1">
    <citation type="journal article" date="2024" name="Nat. Commun.">
        <title>Phylogenomics reveals the evolutionary origins of lichenization in chlorophyte algae.</title>
        <authorList>
            <person name="Puginier C."/>
            <person name="Libourel C."/>
            <person name="Otte J."/>
            <person name="Skaloud P."/>
            <person name="Haon M."/>
            <person name="Grisel S."/>
            <person name="Petersen M."/>
            <person name="Berrin J.G."/>
            <person name="Delaux P.M."/>
            <person name="Dal Grande F."/>
            <person name="Keller J."/>
        </authorList>
    </citation>
    <scope>NUCLEOTIDE SEQUENCE [LARGE SCALE GENOMIC DNA]</scope>
    <source>
        <strain evidence="1 2">SAG 216-7</strain>
    </source>
</reference>
<protein>
    <recommendedName>
        <fullName evidence="3">Fe2OG dioxygenase domain-containing protein</fullName>
    </recommendedName>
</protein>
<keyword evidence="2" id="KW-1185">Reference proteome</keyword>
<gene>
    <name evidence="1" type="ORF">WJX75_008079</name>
</gene>
<name>A0ABR2YYS4_9CHLO</name>
<evidence type="ECO:0000313" key="2">
    <source>
        <dbReference type="Proteomes" id="UP001491310"/>
    </source>
</evidence>
<comment type="caution">
    <text evidence="1">The sequence shown here is derived from an EMBL/GenBank/DDBJ whole genome shotgun (WGS) entry which is preliminary data.</text>
</comment>
<evidence type="ECO:0008006" key="3">
    <source>
        <dbReference type="Google" id="ProtNLM"/>
    </source>
</evidence>
<organism evidence="1 2">
    <name type="scientific">Coccomyxa subellipsoidea</name>
    <dbReference type="NCBI Taxonomy" id="248742"/>
    <lineage>
        <taxon>Eukaryota</taxon>
        <taxon>Viridiplantae</taxon>
        <taxon>Chlorophyta</taxon>
        <taxon>core chlorophytes</taxon>
        <taxon>Trebouxiophyceae</taxon>
        <taxon>Trebouxiophyceae incertae sedis</taxon>
        <taxon>Coccomyxaceae</taxon>
        <taxon>Coccomyxa</taxon>
    </lineage>
</organism>
<proteinExistence type="predicted"/>
<sequence length="344" mass="37107">MCTYAPPAAGCLHPAASWPDAYGSVFRDCLPESLVAEILADAPAVASCPNFWTPKDAVEAFEGACTACEMAIKLLCDKVMRHRLPEDWAGAEWWVQVYEKGKGLAFHFDKDEHLFREEHCMAHPLLSSIVYLTGRTFPKRLGPTVVVDQRFDNGRMRASPEDPQRCALIYPRRGAFAVFDGGLGHGVIGSAAADLRATLLINWWPHQPQEVQAITAEEAARHSIAMKPWPRSTANTVSSQSNSASAAGDNLMCGVTGWEGAAGPRAQPIRVLKLPPAEGAQGVISVDDLLLSKGLSLVGSNAISSVAVDHEGWALYPLDSQKDAVYIWPVIPQNALRSSAALAV</sequence>
<dbReference type="EMBL" id="JALJOT010000003">
    <property type="protein sequence ID" value="KAK9916860.1"/>
    <property type="molecule type" value="Genomic_DNA"/>
</dbReference>
<evidence type="ECO:0000313" key="1">
    <source>
        <dbReference type="EMBL" id="KAK9916860.1"/>
    </source>
</evidence>
<dbReference type="Gene3D" id="2.60.120.620">
    <property type="entry name" value="q2cbj1_9rhob like domain"/>
    <property type="match status" value="1"/>
</dbReference>
<dbReference type="Proteomes" id="UP001491310">
    <property type="component" value="Unassembled WGS sequence"/>
</dbReference>
<accession>A0ABR2YYS4</accession>